<name>A0A8J5J6D5_9STRA</name>
<protein>
    <submittedName>
        <fullName evidence="1">Uncharacterized protein</fullName>
    </submittedName>
</protein>
<dbReference type="Pfam" id="PF01187">
    <property type="entry name" value="MIF"/>
    <property type="match status" value="1"/>
</dbReference>
<dbReference type="AlphaFoldDB" id="A0A8J5J6D5"/>
<proteinExistence type="predicted"/>
<dbReference type="InterPro" id="IPR001398">
    <property type="entry name" value="Macrophage_inhib_fac"/>
</dbReference>
<dbReference type="Proteomes" id="UP000709295">
    <property type="component" value="Unassembled WGS sequence"/>
</dbReference>
<gene>
    <name evidence="1" type="ORF">JG688_00009697</name>
</gene>
<keyword evidence="2" id="KW-1185">Reference proteome</keyword>
<sequence>MFRTISNFKLVVYRQPMVFIHMHSIGRLEDERNPKTVAALTETVAEELQVSSVRVSIYLKDISAKQWQARFRVVNNNHFASSSLLDSFSCDLLLPELTDFSAQRAVYGFR</sequence>
<evidence type="ECO:0000313" key="2">
    <source>
        <dbReference type="Proteomes" id="UP000709295"/>
    </source>
</evidence>
<organism evidence="1 2">
    <name type="scientific">Phytophthora aleatoria</name>
    <dbReference type="NCBI Taxonomy" id="2496075"/>
    <lineage>
        <taxon>Eukaryota</taxon>
        <taxon>Sar</taxon>
        <taxon>Stramenopiles</taxon>
        <taxon>Oomycota</taxon>
        <taxon>Peronosporomycetes</taxon>
        <taxon>Peronosporales</taxon>
        <taxon>Peronosporaceae</taxon>
        <taxon>Phytophthora</taxon>
    </lineage>
</organism>
<evidence type="ECO:0000313" key="1">
    <source>
        <dbReference type="EMBL" id="KAG6960221.1"/>
    </source>
</evidence>
<comment type="caution">
    <text evidence="1">The sequence shown here is derived from an EMBL/GenBank/DDBJ whole genome shotgun (WGS) entry which is preliminary data.</text>
</comment>
<dbReference type="EMBL" id="JAENGY010000569">
    <property type="protein sequence ID" value="KAG6960221.1"/>
    <property type="molecule type" value="Genomic_DNA"/>
</dbReference>
<reference evidence="1" key="1">
    <citation type="submission" date="2021-01" db="EMBL/GenBank/DDBJ databases">
        <title>Phytophthora aleatoria, a newly-described species from Pinus radiata is distinct from Phytophthora cactorum isolates based on comparative genomics.</title>
        <authorList>
            <person name="Mcdougal R."/>
            <person name="Panda P."/>
            <person name="Williams N."/>
            <person name="Studholme D.J."/>
        </authorList>
    </citation>
    <scope>NUCLEOTIDE SEQUENCE</scope>
    <source>
        <strain evidence="1">NZFS 4037</strain>
    </source>
</reference>
<accession>A0A8J5J6D5</accession>